<dbReference type="AlphaFoldDB" id="A0A1X7JRJ6"/>
<dbReference type="Gene3D" id="3.30.70.100">
    <property type="match status" value="1"/>
</dbReference>
<keyword evidence="3" id="KW-1185">Reference proteome</keyword>
<sequence length="140" mass="15884">MLSQLVYVSDRKRNNSSEDEIDNILEACKKNNPDLGITGALLYSDKKFLQLVEGENGVVMGLYDKIKKDARHANCIMLSYVPIKEKTFPSWHMGSKKFDSNQIDYKTNISPEDKATFSKLLSGAEVDGNKTNQIIQKFFK</sequence>
<evidence type="ECO:0000313" key="3">
    <source>
        <dbReference type="Proteomes" id="UP000193804"/>
    </source>
</evidence>
<dbReference type="STRING" id="1028.SAMN05661096_01942"/>
<reference evidence="3" key="1">
    <citation type="submission" date="2017-04" db="EMBL/GenBank/DDBJ databases">
        <authorList>
            <person name="Varghese N."/>
            <person name="Submissions S."/>
        </authorList>
    </citation>
    <scope>NUCLEOTIDE SEQUENCE [LARGE SCALE GENOMIC DNA]</scope>
    <source>
        <strain evidence="3">DSM 4125</strain>
    </source>
</reference>
<evidence type="ECO:0000259" key="1">
    <source>
        <dbReference type="PROSITE" id="PS50925"/>
    </source>
</evidence>
<dbReference type="PROSITE" id="PS50925">
    <property type="entry name" value="BLUF"/>
    <property type="match status" value="1"/>
</dbReference>
<dbReference type="GO" id="GO:0071949">
    <property type="term" value="F:FAD binding"/>
    <property type="evidence" value="ECO:0007669"/>
    <property type="project" value="InterPro"/>
</dbReference>
<gene>
    <name evidence="2" type="ORF">SAMN05661096_01942</name>
</gene>
<proteinExistence type="predicted"/>
<dbReference type="Proteomes" id="UP000193804">
    <property type="component" value="Unassembled WGS sequence"/>
</dbReference>
<dbReference type="InterPro" id="IPR036046">
    <property type="entry name" value="Acylphosphatase-like_dom_sf"/>
</dbReference>
<dbReference type="EMBL" id="FXAW01000003">
    <property type="protein sequence ID" value="SMG30142.1"/>
    <property type="molecule type" value="Genomic_DNA"/>
</dbReference>
<dbReference type="GO" id="GO:0009882">
    <property type="term" value="F:blue light photoreceptor activity"/>
    <property type="evidence" value="ECO:0007669"/>
    <property type="project" value="InterPro"/>
</dbReference>
<dbReference type="Pfam" id="PF04940">
    <property type="entry name" value="BLUF"/>
    <property type="match status" value="1"/>
</dbReference>
<accession>A0A1X7JRJ6</accession>
<dbReference type="SUPFAM" id="SSF54975">
    <property type="entry name" value="Acylphosphatase/BLUF domain-like"/>
    <property type="match status" value="1"/>
</dbReference>
<evidence type="ECO:0000313" key="2">
    <source>
        <dbReference type="EMBL" id="SMG30142.1"/>
    </source>
</evidence>
<dbReference type="RefSeq" id="WP_085516852.1">
    <property type="nucleotide sequence ID" value="NZ_FXAW01000003.1"/>
</dbReference>
<feature type="domain" description="BLUF" evidence="1">
    <location>
        <begin position="2"/>
        <end position="94"/>
    </location>
</feature>
<name>A0A1X7JRJ6_9BACT</name>
<protein>
    <submittedName>
        <fullName evidence="2">Sensors of blue-light using FAD</fullName>
    </submittedName>
</protein>
<dbReference type="InterPro" id="IPR007024">
    <property type="entry name" value="BLUF_domain"/>
</dbReference>
<organism evidence="2 3">
    <name type="scientific">Marivirga sericea</name>
    <dbReference type="NCBI Taxonomy" id="1028"/>
    <lineage>
        <taxon>Bacteria</taxon>
        <taxon>Pseudomonadati</taxon>
        <taxon>Bacteroidota</taxon>
        <taxon>Cytophagia</taxon>
        <taxon>Cytophagales</taxon>
        <taxon>Marivirgaceae</taxon>
        <taxon>Marivirga</taxon>
    </lineage>
</organism>
<dbReference type="SMART" id="SM01034">
    <property type="entry name" value="BLUF"/>
    <property type="match status" value="1"/>
</dbReference>
<dbReference type="OrthoDB" id="1122028at2"/>